<gene>
    <name evidence="2" type="ORF">A2771_00880</name>
</gene>
<dbReference type="InterPro" id="IPR001296">
    <property type="entry name" value="Glyco_trans_1"/>
</dbReference>
<sequence>MENKTNINFIFFALAPTGTGISGSDRIFIELTREWSKKIPITIFTTFEGDEMIKRQRLAGKFLEIKVIGKIKLPRTFLIKYFYKVYLGIRLGFSLPTTDYRLPTTYLYSSSDFWMDVFPAVIIKIRFNKLKWIATWFQTAPNPFVGYKEQGIRNKGYLLSAFFYWVSQLVSKPLITKFADKVIVNNEDERKRFPKHTKHGHTIVLLGAVPFDDIQKFLTTNYQLLATKKYDAVFQGRFHPQKGVVELIDIWKKVVEKKPDAKLAMIGDGPLMMEVRSKIYDLGFKNNIRLFGYVFDGPVKYKIFAESKLVLHPAFYDSGGMASAEAMSFGIPAVGFNLKAYESYYPRGMIKVNTGDLQGFANAILNLLENKNMRYKLGKEAQDVIEKNWSWNNRAKEVLLKINA</sequence>
<reference evidence="2 3" key="1">
    <citation type="journal article" date="2016" name="Nat. Commun.">
        <title>Thousands of microbial genomes shed light on interconnected biogeochemical processes in an aquifer system.</title>
        <authorList>
            <person name="Anantharaman K."/>
            <person name="Brown C.T."/>
            <person name="Hug L.A."/>
            <person name="Sharon I."/>
            <person name="Castelle C.J."/>
            <person name="Probst A.J."/>
            <person name="Thomas B.C."/>
            <person name="Singh A."/>
            <person name="Wilkins M.J."/>
            <person name="Karaoz U."/>
            <person name="Brodie E.L."/>
            <person name="Williams K.H."/>
            <person name="Hubbard S.S."/>
            <person name="Banfield J.F."/>
        </authorList>
    </citation>
    <scope>NUCLEOTIDE SEQUENCE [LARGE SCALE GENOMIC DNA]</scope>
</reference>
<organism evidence="2 3">
    <name type="scientific">Candidatus Woesebacteria bacterium RIFCSPHIGHO2_01_FULL_38_26b</name>
    <dbReference type="NCBI Taxonomy" id="1802491"/>
    <lineage>
        <taxon>Bacteria</taxon>
        <taxon>Candidatus Woeseibacteriota</taxon>
    </lineage>
</organism>
<evidence type="ECO:0000313" key="2">
    <source>
        <dbReference type="EMBL" id="OGM21476.1"/>
    </source>
</evidence>
<evidence type="ECO:0000313" key="3">
    <source>
        <dbReference type="Proteomes" id="UP000176741"/>
    </source>
</evidence>
<name>A0A1F7Y2H7_9BACT</name>
<evidence type="ECO:0000259" key="1">
    <source>
        <dbReference type="Pfam" id="PF00534"/>
    </source>
</evidence>
<dbReference type="PANTHER" id="PTHR12526:SF630">
    <property type="entry name" value="GLYCOSYLTRANSFERASE"/>
    <property type="match status" value="1"/>
</dbReference>
<dbReference type="CDD" id="cd03801">
    <property type="entry name" value="GT4_PimA-like"/>
    <property type="match status" value="1"/>
</dbReference>
<dbReference type="PANTHER" id="PTHR12526">
    <property type="entry name" value="GLYCOSYLTRANSFERASE"/>
    <property type="match status" value="1"/>
</dbReference>
<feature type="domain" description="Glycosyl transferase family 1" evidence="1">
    <location>
        <begin position="225"/>
        <end position="382"/>
    </location>
</feature>
<dbReference type="Proteomes" id="UP000176741">
    <property type="component" value="Unassembled WGS sequence"/>
</dbReference>
<accession>A0A1F7Y2H7</accession>
<dbReference type="Pfam" id="PF00534">
    <property type="entry name" value="Glycos_transf_1"/>
    <property type="match status" value="1"/>
</dbReference>
<dbReference type="EMBL" id="MGGD01000008">
    <property type="protein sequence ID" value="OGM21476.1"/>
    <property type="molecule type" value="Genomic_DNA"/>
</dbReference>
<protein>
    <recommendedName>
        <fullName evidence="1">Glycosyl transferase family 1 domain-containing protein</fullName>
    </recommendedName>
</protein>
<proteinExistence type="predicted"/>
<dbReference type="Gene3D" id="3.40.50.2000">
    <property type="entry name" value="Glycogen Phosphorylase B"/>
    <property type="match status" value="2"/>
</dbReference>
<dbReference type="SUPFAM" id="SSF53756">
    <property type="entry name" value="UDP-Glycosyltransferase/glycogen phosphorylase"/>
    <property type="match status" value="1"/>
</dbReference>
<dbReference type="GO" id="GO:0016757">
    <property type="term" value="F:glycosyltransferase activity"/>
    <property type="evidence" value="ECO:0007669"/>
    <property type="project" value="InterPro"/>
</dbReference>
<comment type="caution">
    <text evidence="2">The sequence shown here is derived from an EMBL/GenBank/DDBJ whole genome shotgun (WGS) entry which is preliminary data.</text>
</comment>
<dbReference type="AlphaFoldDB" id="A0A1F7Y2H7"/>